<evidence type="ECO:0000313" key="10">
    <source>
        <dbReference type="Proteomes" id="UP000236728"/>
    </source>
</evidence>
<dbReference type="HAMAP" id="MF_00323">
    <property type="entry name" value="Ferrochelatase"/>
    <property type="match status" value="1"/>
</dbReference>
<feature type="binding site" evidence="7">
    <location>
        <position position="201"/>
    </location>
    <ligand>
        <name>Fe(2+)</name>
        <dbReference type="ChEBI" id="CHEBI:29033"/>
    </ligand>
</feature>
<dbReference type="Gene3D" id="3.40.50.1400">
    <property type="match status" value="2"/>
</dbReference>
<dbReference type="InterPro" id="IPR033644">
    <property type="entry name" value="Ferrochelatase_C"/>
</dbReference>
<evidence type="ECO:0000256" key="5">
    <source>
        <dbReference type="ARBA" id="ARBA00023244"/>
    </source>
</evidence>
<dbReference type="EMBL" id="FNVA01000009">
    <property type="protein sequence ID" value="SEG68581.1"/>
    <property type="molecule type" value="Genomic_DNA"/>
</dbReference>
<name>A0A1H6C6I8_9BACT</name>
<proteinExistence type="inferred from homology"/>
<gene>
    <name evidence="7" type="primary">hemH</name>
    <name evidence="9" type="ORF">SAMN05421819_4261</name>
</gene>
<dbReference type="GO" id="GO:0006783">
    <property type="term" value="P:heme biosynthetic process"/>
    <property type="evidence" value="ECO:0007669"/>
    <property type="project" value="UniProtKB-UniRule"/>
</dbReference>
<dbReference type="InterPro" id="IPR033659">
    <property type="entry name" value="Ferrochelatase_N"/>
</dbReference>
<evidence type="ECO:0000256" key="8">
    <source>
        <dbReference type="RuleBase" id="RU004185"/>
    </source>
</evidence>
<keyword evidence="4 7" id="KW-0456">Lyase</keyword>
<keyword evidence="10" id="KW-1185">Reference proteome</keyword>
<reference evidence="9 10" key="1">
    <citation type="submission" date="2016-10" db="EMBL/GenBank/DDBJ databases">
        <authorList>
            <person name="de Groot N.N."/>
        </authorList>
    </citation>
    <scope>NUCLEOTIDE SEQUENCE [LARGE SCALE GENOMIC DNA]</scope>
    <source>
        <strain evidence="9 10">DSM 22489</strain>
    </source>
</reference>
<dbReference type="SUPFAM" id="SSF53800">
    <property type="entry name" value="Chelatase"/>
    <property type="match status" value="1"/>
</dbReference>
<dbReference type="EC" id="4.98.1.1" evidence="7"/>
<dbReference type="AlphaFoldDB" id="A0A1H6C6I8"/>
<comment type="similarity">
    <text evidence="1 7 8">Belongs to the ferrochelatase family.</text>
</comment>
<organism evidence="9 10">
    <name type="scientific">Bryocella elongata</name>
    <dbReference type="NCBI Taxonomy" id="863522"/>
    <lineage>
        <taxon>Bacteria</taxon>
        <taxon>Pseudomonadati</taxon>
        <taxon>Acidobacteriota</taxon>
        <taxon>Terriglobia</taxon>
        <taxon>Terriglobales</taxon>
        <taxon>Acidobacteriaceae</taxon>
        <taxon>Bryocella</taxon>
    </lineage>
</organism>
<dbReference type="GO" id="GO:0046872">
    <property type="term" value="F:metal ion binding"/>
    <property type="evidence" value="ECO:0007669"/>
    <property type="project" value="UniProtKB-KW"/>
</dbReference>
<dbReference type="PANTHER" id="PTHR11108">
    <property type="entry name" value="FERROCHELATASE"/>
    <property type="match status" value="1"/>
</dbReference>
<dbReference type="Pfam" id="PF00762">
    <property type="entry name" value="Ferrochelatase"/>
    <property type="match status" value="1"/>
</dbReference>
<keyword evidence="7" id="KW-0963">Cytoplasm</keyword>
<comment type="function">
    <text evidence="7">Catalyzes the ferrous insertion into protoporphyrin IX.</text>
</comment>
<evidence type="ECO:0000256" key="6">
    <source>
        <dbReference type="ARBA" id="ARBA00024536"/>
    </source>
</evidence>
<dbReference type="PANTHER" id="PTHR11108:SF1">
    <property type="entry name" value="FERROCHELATASE, MITOCHONDRIAL"/>
    <property type="match status" value="1"/>
</dbReference>
<sequence>MRPVRFVTPGHAQLRYDRSCMSSSNEPAILLLAHGTPDVLSEMSAYLANVTGGRPMPQHVVEELQHRYAEIGLKEEPLPEGPPLTRWTLLQGKLLSEALGRKVYVGMRNWKPLIADAVAEMKADGVQHATVLCMAPQKSRTSTGLYKRALDKADEGAFTYDFIAGWAHEPLLSKAFAERMKVALDKARESDPNAMVLFTAHSVPCRTIRPANHEEAAIGSAHAPGAPVPADGLQNYGTHDEGDPYPVECKQTAMEIAAELGLKDSEWVFSFQSQGIAGAPWLGPSVEDTLTALAQEGIKSVVMQPVGFLCDHVEILYDIDVAFRDFAKPLGIDVTRAMSLNDSPTLIQAIAKTVQS</sequence>
<dbReference type="GO" id="GO:0005737">
    <property type="term" value="C:cytoplasm"/>
    <property type="evidence" value="ECO:0007669"/>
    <property type="project" value="UniProtKB-SubCell"/>
</dbReference>
<evidence type="ECO:0000313" key="9">
    <source>
        <dbReference type="EMBL" id="SEG68581.1"/>
    </source>
</evidence>
<feature type="binding site" evidence="7">
    <location>
        <position position="314"/>
    </location>
    <ligand>
        <name>Fe(2+)</name>
        <dbReference type="ChEBI" id="CHEBI:29033"/>
    </ligand>
</feature>
<dbReference type="CDD" id="cd03411">
    <property type="entry name" value="Ferrochelatase_N"/>
    <property type="match status" value="1"/>
</dbReference>
<comment type="pathway">
    <text evidence="7">Porphyrin-containing compound metabolism; protoheme biosynthesis; protoheme from protoporphyrin-IX: step 1/1.</text>
</comment>
<evidence type="ECO:0000256" key="2">
    <source>
        <dbReference type="ARBA" id="ARBA00023004"/>
    </source>
</evidence>
<dbReference type="CDD" id="cd00419">
    <property type="entry name" value="Ferrochelatase_C"/>
    <property type="match status" value="1"/>
</dbReference>
<protein>
    <recommendedName>
        <fullName evidence="7">Ferrochelatase</fullName>
        <ecNumber evidence="7">4.98.1.1</ecNumber>
    </recommendedName>
    <alternativeName>
        <fullName evidence="7">Heme synthase</fullName>
    </alternativeName>
    <alternativeName>
        <fullName evidence="7">Protoheme ferro-lyase</fullName>
    </alternativeName>
</protein>
<comment type="catalytic activity">
    <reaction evidence="7">
        <text>heme b + 2 H(+) = protoporphyrin IX + Fe(2+)</text>
        <dbReference type="Rhea" id="RHEA:22584"/>
        <dbReference type="ChEBI" id="CHEBI:15378"/>
        <dbReference type="ChEBI" id="CHEBI:29033"/>
        <dbReference type="ChEBI" id="CHEBI:57306"/>
        <dbReference type="ChEBI" id="CHEBI:60344"/>
        <dbReference type="EC" id="4.98.1.1"/>
    </reaction>
</comment>
<evidence type="ECO:0000256" key="3">
    <source>
        <dbReference type="ARBA" id="ARBA00023133"/>
    </source>
</evidence>
<comment type="catalytic activity">
    <reaction evidence="6">
        <text>Fe-coproporphyrin III + 2 H(+) = coproporphyrin III + Fe(2+)</text>
        <dbReference type="Rhea" id="RHEA:49572"/>
        <dbReference type="ChEBI" id="CHEBI:15378"/>
        <dbReference type="ChEBI" id="CHEBI:29033"/>
        <dbReference type="ChEBI" id="CHEBI:68438"/>
        <dbReference type="ChEBI" id="CHEBI:131725"/>
        <dbReference type="EC" id="4.99.1.9"/>
    </reaction>
    <physiologicalReaction direction="right-to-left" evidence="6">
        <dbReference type="Rhea" id="RHEA:49574"/>
    </physiologicalReaction>
</comment>
<comment type="subcellular location">
    <subcellularLocation>
        <location evidence="7">Cytoplasm</location>
    </subcellularLocation>
</comment>
<dbReference type="GO" id="GO:0004325">
    <property type="term" value="F:ferrochelatase activity"/>
    <property type="evidence" value="ECO:0007669"/>
    <property type="project" value="UniProtKB-UniRule"/>
</dbReference>
<accession>A0A1H6C6I8</accession>
<evidence type="ECO:0000256" key="4">
    <source>
        <dbReference type="ARBA" id="ARBA00023239"/>
    </source>
</evidence>
<dbReference type="Proteomes" id="UP000236728">
    <property type="component" value="Unassembled WGS sequence"/>
</dbReference>
<keyword evidence="3 7" id="KW-0350">Heme biosynthesis</keyword>
<dbReference type="InterPro" id="IPR001015">
    <property type="entry name" value="Ferrochelatase"/>
</dbReference>
<keyword evidence="7" id="KW-0479">Metal-binding</keyword>
<dbReference type="UniPathway" id="UPA00252">
    <property type="reaction ID" value="UER00325"/>
</dbReference>
<evidence type="ECO:0000256" key="7">
    <source>
        <dbReference type="HAMAP-Rule" id="MF_00323"/>
    </source>
</evidence>
<keyword evidence="2 7" id="KW-0408">Iron</keyword>
<evidence type="ECO:0000256" key="1">
    <source>
        <dbReference type="ARBA" id="ARBA00007718"/>
    </source>
</evidence>
<keyword evidence="5 7" id="KW-0627">Porphyrin biosynthesis</keyword>